<name>A0A498K767_MALDO</name>
<keyword evidence="2" id="KW-1185">Reference proteome</keyword>
<dbReference type="AlphaFoldDB" id="A0A498K767"/>
<evidence type="ECO:0000313" key="2">
    <source>
        <dbReference type="Proteomes" id="UP000290289"/>
    </source>
</evidence>
<proteinExistence type="predicted"/>
<dbReference type="Proteomes" id="UP000290289">
    <property type="component" value="Chromosome 3"/>
</dbReference>
<evidence type="ECO:0000313" key="1">
    <source>
        <dbReference type="EMBL" id="RXI03187.1"/>
    </source>
</evidence>
<dbReference type="EMBL" id="RDQH01000329">
    <property type="protein sequence ID" value="RXI03187.1"/>
    <property type="molecule type" value="Genomic_DNA"/>
</dbReference>
<organism evidence="1 2">
    <name type="scientific">Malus domestica</name>
    <name type="common">Apple</name>
    <name type="synonym">Pyrus malus</name>
    <dbReference type="NCBI Taxonomy" id="3750"/>
    <lineage>
        <taxon>Eukaryota</taxon>
        <taxon>Viridiplantae</taxon>
        <taxon>Streptophyta</taxon>
        <taxon>Embryophyta</taxon>
        <taxon>Tracheophyta</taxon>
        <taxon>Spermatophyta</taxon>
        <taxon>Magnoliopsida</taxon>
        <taxon>eudicotyledons</taxon>
        <taxon>Gunneridae</taxon>
        <taxon>Pentapetalae</taxon>
        <taxon>rosids</taxon>
        <taxon>fabids</taxon>
        <taxon>Rosales</taxon>
        <taxon>Rosaceae</taxon>
        <taxon>Amygdaloideae</taxon>
        <taxon>Maleae</taxon>
        <taxon>Malus</taxon>
    </lineage>
</organism>
<protein>
    <submittedName>
        <fullName evidence="1">Uncharacterized protein</fullName>
    </submittedName>
</protein>
<reference evidence="1 2" key="1">
    <citation type="submission" date="2018-10" db="EMBL/GenBank/DDBJ databases">
        <title>A high-quality apple genome assembly.</title>
        <authorList>
            <person name="Hu J."/>
        </authorList>
    </citation>
    <scope>NUCLEOTIDE SEQUENCE [LARGE SCALE GENOMIC DNA]</scope>
    <source>
        <strain evidence="2">cv. HFTH1</strain>
        <tissue evidence="1">Young leaf</tissue>
    </source>
</reference>
<comment type="caution">
    <text evidence="1">The sequence shown here is derived from an EMBL/GenBank/DDBJ whole genome shotgun (WGS) entry which is preliminary data.</text>
</comment>
<sequence length="64" mass="6836">MVTNGRPTSLFFLSSIKSETPDTALLLLSGVGFPAKGMCLGVWVPRPLSTLVHILSIDCLPCPH</sequence>
<accession>A0A498K767</accession>
<gene>
    <name evidence="1" type="ORF">DVH24_003839</name>
</gene>